<proteinExistence type="predicted"/>
<sequence>MPTPVTDKTKKTLLELLKHPQAKQRAEVLRSGYFNTEWYLANHPELQQDPKALRDPLKHFMVQGARQGLSPGPGFHTAWYLDEYEDVRDSGINPLLHYLRHGRHEERRPTPHLAGIRERLPYLSGGRHSRVIYNTKRSADLSHEGRVKRLDMAEGVEAWRTFSQEFRRAAPRLSHDDAEYLHNRGFLPDKKSLYGLPNSQADAYISDLQAQLLPLANGHARKMLESPALQFQLFNRRVPMRPPGEGDDSAPRLKVLVMLDPARAGLIPLAAVVARAESQHRPAMSLRLSLNSGRVKSVVRYRAGGVISGPGRPKPWERRRYLELWQRSREEILAVIAHKPIFTFAQLEIDICGTAPRLIELRSRPCGAAFQVHGPLMHSEAAIEFIREFGI</sequence>
<keyword evidence="2" id="KW-1185">Reference proteome</keyword>
<dbReference type="RefSeq" id="WP_183382663.1">
    <property type="nucleotide sequence ID" value="NZ_JACHXR010000002.1"/>
</dbReference>
<evidence type="ECO:0000313" key="2">
    <source>
        <dbReference type="Proteomes" id="UP000518892"/>
    </source>
</evidence>
<name>A0A7W5ET35_9GAMM</name>
<gene>
    <name evidence="1" type="ORF">FHR97_000995</name>
</gene>
<reference evidence="1 2" key="1">
    <citation type="submission" date="2020-08" db="EMBL/GenBank/DDBJ databases">
        <title>Genomic Encyclopedia of Type Strains, Phase III (KMG-III): the genomes of soil and plant-associated and newly described type strains.</title>
        <authorList>
            <person name="Whitman W."/>
        </authorList>
    </citation>
    <scope>NUCLEOTIDE SEQUENCE [LARGE SCALE GENOMIC DNA]</scope>
    <source>
        <strain evidence="1 2">CECT 7744</strain>
    </source>
</reference>
<evidence type="ECO:0000313" key="1">
    <source>
        <dbReference type="EMBL" id="MBB3230161.1"/>
    </source>
</evidence>
<comment type="caution">
    <text evidence="1">The sequence shown here is derived from an EMBL/GenBank/DDBJ whole genome shotgun (WGS) entry which is preliminary data.</text>
</comment>
<accession>A0A7W5ET35</accession>
<dbReference type="AlphaFoldDB" id="A0A7W5ET35"/>
<organism evidence="1 2">
    <name type="scientific">Halomonas stenophila</name>
    <dbReference type="NCBI Taxonomy" id="795312"/>
    <lineage>
        <taxon>Bacteria</taxon>
        <taxon>Pseudomonadati</taxon>
        <taxon>Pseudomonadota</taxon>
        <taxon>Gammaproteobacteria</taxon>
        <taxon>Oceanospirillales</taxon>
        <taxon>Halomonadaceae</taxon>
        <taxon>Halomonas</taxon>
    </lineage>
</organism>
<dbReference type="EMBL" id="JACHXR010000002">
    <property type="protein sequence ID" value="MBB3230161.1"/>
    <property type="molecule type" value="Genomic_DNA"/>
</dbReference>
<protein>
    <recommendedName>
        <fullName evidence="3">Alpha-L-glutamate ligase-related protein ATP-grasp domain-containing protein</fullName>
    </recommendedName>
</protein>
<evidence type="ECO:0008006" key="3">
    <source>
        <dbReference type="Google" id="ProtNLM"/>
    </source>
</evidence>
<dbReference type="Proteomes" id="UP000518892">
    <property type="component" value="Unassembled WGS sequence"/>
</dbReference>